<dbReference type="AlphaFoldDB" id="A0A0D2GJH4"/>
<dbReference type="InterPro" id="IPR025634">
    <property type="entry name" value="DUF4292"/>
</dbReference>
<protein>
    <recommendedName>
        <fullName evidence="4">DUF4292 domain-containing protein</fullName>
    </recommendedName>
</protein>
<evidence type="ECO:0008006" key="4">
    <source>
        <dbReference type="Google" id="ProtNLM"/>
    </source>
</evidence>
<dbReference type="InterPro" id="IPR029046">
    <property type="entry name" value="LolA/LolB/LppX"/>
</dbReference>
<dbReference type="Proteomes" id="UP000032233">
    <property type="component" value="Unassembled WGS sequence"/>
</dbReference>
<dbReference type="Gene3D" id="2.50.20.10">
    <property type="entry name" value="Lipoprotein localisation LolA/LolB/LppX"/>
    <property type="match status" value="1"/>
</dbReference>
<accession>A0A0D2GJH4</accession>
<organism evidence="2 3">
    <name type="scientific">Dethiosulfatarculus sandiegensis</name>
    <dbReference type="NCBI Taxonomy" id="1429043"/>
    <lineage>
        <taxon>Bacteria</taxon>
        <taxon>Pseudomonadati</taxon>
        <taxon>Thermodesulfobacteriota</taxon>
        <taxon>Desulfarculia</taxon>
        <taxon>Desulfarculales</taxon>
        <taxon>Desulfarculaceae</taxon>
        <taxon>Dethiosulfatarculus</taxon>
    </lineage>
</organism>
<comment type="caution">
    <text evidence="2">The sequence shown here is derived from an EMBL/GenBank/DDBJ whole genome shotgun (WGS) entry which is preliminary data.</text>
</comment>
<name>A0A0D2GJH4_9BACT</name>
<keyword evidence="3" id="KW-1185">Reference proteome</keyword>
<dbReference type="OrthoDB" id="5422303at2"/>
<proteinExistence type="predicted"/>
<dbReference type="Pfam" id="PF14125">
    <property type="entry name" value="DUF4292"/>
    <property type="match status" value="1"/>
</dbReference>
<evidence type="ECO:0000256" key="1">
    <source>
        <dbReference type="ARBA" id="ARBA00022729"/>
    </source>
</evidence>
<evidence type="ECO:0000313" key="3">
    <source>
        <dbReference type="Proteomes" id="UP000032233"/>
    </source>
</evidence>
<dbReference type="RefSeq" id="WP_044347558.1">
    <property type="nucleotide sequence ID" value="NZ_AZAC01000008.1"/>
</dbReference>
<dbReference type="EMBL" id="AZAC01000008">
    <property type="protein sequence ID" value="KIX14937.1"/>
    <property type="molecule type" value="Genomic_DNA"/>
</dbReference>
<sequence>MLADRKAAFSGCFFVLAALLFLVGCAGKTPAPLTEMPDAQNALAHIKARQASVVSFSMQGEVEVLTPTEELYGDHHIEAMGPDRIRAEIMGPFGRPVMRLSVDYDRLMVLDYRANRAFRGKATRENMARFLGLYLSPREIYTFLAGSMPVSACANQTLTHTTEPDRARLYCFTPSGKKMASFLLGLPDLRVLGGEIGEKGAKIKCRFEEFATIQGKLVPKRLMVSDSFGREVILINQEVLLNPKLGEDVFSFDIPPEVEVTRLP</sequence>
<gene>
    <name evidence="2" type="ORF">X474_07250</name>
</gene>
<dbReference type="SUPFAM" id="SSF89392">
    <property type="entry name" value="Prokaryotic lipoproteins and lipoprotein localization factors"/>
    <property type="match status" value="1"/>
</dbReference>
<dbReference type="InParanoid" id="A0A0D2GJH4"/>
<keyword evidence="1" id="KW-0732">Signal</keyword>
<reference evidence="2 3" key="1">
    <citation type="submission" date="2013-11" db="EMBL/GenBank/DDBJ databases">
        <title>Metagenomic analysis of a methanogenic consortium involved in long chain n-alkane degradation.</title>
        <authorList>
            <person name="Davidova I.A."/>
            <person name="Callaghan A.V."/>
            <person name="Wawrik B."/>
            <person name="Pruitt S."/>
            <person name="Marks C."/>
            <person name="Duncan K.E."/>
            <person name="Suflita J.M."/>
        </authorList>
    </citation>
    <scope>NUCLEOTIDE SEQUENCE [LARGE SCALE GENOMIC DNA]</scope>
    <source>
        <strain evidence="2 3">SPR</strain>
    </source>
</reference>
<dbReference type="STRING" id="1429043.X474_07250"/>
<evidence type="ECO:0000313" key="2">
    <source>
        <dbReference type="EMBL" id="KIX14937.1"/>
    </source>
</evidence>
<dbReference type="PROSITE" id="PS51257">
    <property type="entry name" value="PROKAR_LIPOPROTEIN"/>
    <property type="match status" value="1"/>
</dbReference>